<sequence>MAIVLLGAAPLAFLPGGLYRFALPKLAVLAVGALVAAYAAPRGRLPRSVVTGAAVGCVLFVTAALAGAAPLAQLVGRWPRYEGVLGLVVYLSAVWAGARVLGPQSRPQDFGVAVRVAAGVAVILAAISVAELCGLRPLGGDVARPGALLGNATDQGIVGACLAANLVGPALRRQARLGRAVATLGLAAALVTVVASGSRAALLGGLIGLGVVGLAQPRAHRRRTLAGTCASAAALVALALVVPGTRSRVTGESPLAVTTITSRLEQWSATVSLVRDHLWLGVGPSGFVEAFPAYRPLSWTVTQNPAGVLDSPHNWVLQVLAAGGVALALCSVVLAAVVASAARASIVEAADGARREYLVGGAAGAVVVAVAGLTHFTSPGIVAVVAAPLGTLVAARHVRAPNPRPVIVFVRGGMALLVAVLGVACAAEIPLARGAAAAARGDVANAEHDFAVAEHLRPWDADVPLIAAQSFVPETAAGDKSAAQAAGRWSARALDRLPGSIEAGSIHVLALLGVGKPEAAADEASVLVVVSTTDPYLRLLYGLALARSGEPTRAIEELRLASQNPYLRELAQRALGVVMGSGK</sequence>
<evidence type="ECO:0000313" key="8">
    <source>
        <dbReference type="Proteomes" id="UP000293852"/>
    </source>
</evidence>
<protein>
    <submittedName>
        <fullName evidence="7">O-antigen ligase-like membrane protein</fullName>
    </submittedName>
</protein>
<evidence type="ECO:0000259" key="6">
    <source>
        <dbReference type="Pfam" id="PF04932"/>
    </source>
</evidence>
<proteinExistence type="predicted"/>
<dbReference type="Pfam" id="PF04932">
    <property type="entry name" value="Wzy_C"/>
    <property type="match status" value="1"/>
</dbReference>
<evidence type="ECO:0000256" key="1">
    <source>
        <dbReference type="ARBA" id="ARBA00004141"/>
    </source>
</evidence>
<dbReference type="PANTHER" id="PTHR37422:SF13">
    <property type="entry name" value="LIPOPOLYSACCHARIDE BIOSYNTHESIS PROTEIN PA4999-RELATED"/>
    <property type="match status" value="1"/>
</dbReference>
<feature type="transmembrane region" description="Helical" evidence="5">
    <location>
        <begin position="380"/>
        <end position="398"/>
    </location>
</feature>
<comment type="subcellular location">
    <subcellularLocation>
        <location evidence="1">Membrane</location>
        <topology evidence="1">Multi-pass membrane protein</topology>
    </subcellularLocation>
</comment>
<accession>A0A4Q7M200</accession>
<feature type="transmembrane region" description="Helical" evidence="5">
    <location>
        <begin position="200"/>
        <end position="217"/>
    </location>
</feature>
<feature type="transmembrane region" description="Helical" evidence="5">
    <location>
        <begin position="224"/>
        <end position="242"/>
    </location>
</feature>
<keyword evidence="4 5" id="KW-0472">Membrane</keyword>
<keyword evidence="3 5" id="KW-1133">Transmembrane helix</keyword>
<evidence type="ECO:0000256" key="4">
    <source>
        <dbReference type="ARBA" id="ARBA00023136"/>
    </source>
</evidence>
<dbReference type="SUPFAM" id="SSF48452">
    <property type="entry name" value="TPR-like"/>
    <property type="match status" value="1"/>
</dbReference>
<comment type="caution">
    <text evidence="7">The sequence shown here is derived from an EMBL/GenBank/DDBJ whole genome shotgun (WGS) entry which is preliminary data.</text>
</comment>
<gene>
    <name evidence="7" type="ORF">EV386_0177</name>
</gene>
<dbReference type="InterPro" id="IPR007016">
    <property type="entry name" value="O-antigen_ligase-rel_domated"/>
</dbReference>
<evidence type="ECO:0000256" key="5">
    <source>
        <dbReference type="SAM" id="Phobius"/>
    </source>
</evidence>
<feature type="transmembrane region" description="Helical" evidence="5">
    <location>
        <begin position="113"/>
        <end position="135"/>
    </location>
</feature>
<dbReference type="InterPro" id="IPR011990">
    <property type="entry name" value="TPR-like_helical_dom_sf"/>
</dbReference>
<feature type="transmembrane region" description="Helical" evidence="5">
    <location>
        <begin position="315"/>
        <end position="337"/>
    </location>
</feature>
<name>A0A4Q7M200_9MICO</name>
<keyword evidence="2 5" id="KW-0812">Transmembrane</keyword>
<keyword evidence="8" id="KW-1185">Reference proteome</keyword>
<evidence type="ECO:0000256" key="2">
    <source>
        <dbReference type="ARBA" id="ARBA00022692"/>
    </source>
</evidence>
<feature type="transmembrane region" description="Helical" evidence="5">
    <location>
        <begin position="84"/>
        <end position="101"/>
    </location>
</feature>
<dbReference type="AlphaFoldDB" id="A0A4Q7M200"/>
<feature type="transmembrane region" description="Helical" evidence="5">
    <location>
        <begin position="357"/>
        <end position="374"/>
    </location>
</feature>
<reference evidence="7 8" key="1">
    <citation type="submission" date="2019-02" db="EMBL/GenBank/DDBJ databases">
        <title>Sequencing the genomes of 1000 actinobacteria strains.</title>
        <authorList>
            <person name="Klenk H.-P."/>
        </authorList>
    </citation>
    <scope>NUCLEOTIDE SEQUENCE [LARGE SCALE GENOMIC DNA]</scope>
    <source>
        <strain evidence="7 8">DSM 16932</strain>
    </source>
</reference>
<feature type="domain" description="O-antigen ligase-related" evidence="6">
    <location>
        <begin position="185"/>
        <end position="330"/>
    </location>
</feature>
<dbReference type="EMBL" id="SGWX01000001">
    <property type="protein sequence ID" value="RZS59939.1"/>
    <property type="molecule type" value="Genomic_DNA"/>
</dbReference>
<dbReference type="PANTHER" id="PTHR37422">
    <property type="entry name" value="TEICHURONIC ACID BIOSYNTHESIS PROTEIN TUAE"/>
    <property type="match status" value="1"/>
</dbReference>
<keyword evidence="7" id="KW-0436">Ligase</keyword>
<dbReference type="GO" id="GO:0016020">
    <property type="term" value="C:membrane"/>
    <property type="evidence" value="ECO:0007669"/>
    <property type="project" value="UniProtKB-SubCell"/>
</dbReference>
<organism evidence="7 8">
    <name type="scientific">Xylanimonas ulmi</name>
    <dbReference type="NCBI Taxonomy" id="228973"/>
    <lineage>
        <taxon>Bacteria</taxon>
        <taxon>Bacillati</taxon>
        <taxon>Actinomycetota</taxon>
        <taxon>Actinomycetes</taxon>
        <taxon>Micrococcales</taxon>
        <taxon>Promicromonosporaceae</taxon>
        <taxon>Xylanimonas</taxon>
    </lineage>
</organism>
<feature type="transmembrane region" description="Helical" evidence="5">
    <location>
        <begin position="48"/>
        <end position="72"/>
    </location>
</feature>
<feature type="transmembrane region" description="Helical" evidence="5">
    <location>
        <begin position="405"/>
        <end position="424"/>
    </location>
</feature>
<evidence type="ECO:0000313" key="7">
    <source>
        <dbReference type="EMBL" id="RZS59939.1"/>
    </source>
</evidence>
<evidence type="ECO:0000256" key="3">
    <source>
        <dbReference type="ARBA" id="ARBA00022989"/>
    </source>
</evidence>
<dbReference type="InterPro" id="IPR051533">
    <property type="entry name" value="WaaL-like"/>
</dbReference>
<dbReference type="Proteomes" id="UP000293852">
    <property type="component" value="Unassembled WGS sequence"/>
</dbReference>
<dbReference type="GO" id="GO:0016874">
    <property type="term" value="F:ligase activity"/>
    <property type="evidence" value="ECO:0007669"/>
    <property type="project" value="UniProtKB-KW"/>
</dbReference>